<evidence type="ECO:0000256" key="1">
    <source>
        <dbReference type="SAM" id="MobiDB-lite"/>
    </source>
</evidence>
<sequence length="290" mass="32658">MNHVKNFHQRVSPLSRISFAMGVVLLVPGIGLTLRAAPPATEKPGVAGAGQGTEDSPGGAKSQTPAKEAETKPQGLFKTVRSDLELERLGWYVSTRILTNPYIEAVVRGLRPTQDQIDQIRKLEAQREERLKQGRQGNLNLKLSGPQETFDAQIVEFVNREAGVALVETLSPFQCKLLEHDLLTREGVGAFVWPDVKEKLRLSREQHKQIVTIIAELYDQVRRLHKEFGPPPEDAESDTALKKKIDPFYERALERVLALLTRDQSDQWKAMTREPSRDDEAESRPTPKDR</sequence>
<name>A0AAU7CB76_9BACT</name>
<feature type="region of interest" description="Disordered" evidence="1">
    <location>
        <begin position="41"/>
        <end position="75"/>
    </location>
</feature>
<organism evidence="2">
    <name type="scientific">Singulisphaera sp. Ch08</name>
    <dbReference type="NCBI Taxonomy" id="3120278"/>
    <lineage>
        <taxon>Bacteria</taxon>
        <taxon>Pseudomonadati</taxon>
        <taxon>Planctomycetota</taxon>
        <taxon>Planctomycetia</taxon>
        <taxon>Isosphaerales</taxon>
        <taxon>Isosphaeraceae</taxon>
        <taxon>Singulisphaera</taxon>
    </lineage>
</organism>
<accession>A0AAU7CB76</accession>
<protein>
    <submittedName>
        <fullName evidence="2">Uncharacterized protein</fullName>
    </submittedName>
</protein>
<dbReference type="RefSeq" id="WP_406695463.1">
    <property type="nucleotide sequence ID" value="NZ_CP155447.1"/>
</dbReference>
<dbReference type="AlphaFoldDB" id="A0AAU7CB76"/>
<dbReference type="EMBL" id="CP155447">
    <property type="protein sequence ID" value="XBH02722.1"/>
    <property type="molecule type" value="Genomic_DNA"/>
</dbReference>
<gene>
    <name evidence="2" type="ORF">V5E97_31025</name>
</gene>
<evidence type="ECO:0000313" key="2">
    <source>
        <dbReference type="EMBL" id="XBH02722.1"/>
    </source>
</evidence>
<reference evidence="2" key="1">
    <citation type="submission" date="2024-05" db="EMBL/GenBank/DDBJ databases">
        <title>Planctomycetes of the genus Singulisphaera possess chitinolytic capabilities.</title>
        <authorList>
            <person name="Ivanova A."/>
        </authorList>
    </citation>
    <scope>NUCLEOTIDE SEQUENCE</scope>
    <source>
        <strain evidence="2">Ch08T</strain>
    </source>
</reference>
<proteinExistence type="predicted"/>
<feature type="region of interest" description="Disordered" evidence="1">
    <location>
        <begin position="267"/>
        <end position="290"/>
    </location>
</feature>